<organism evidence="3 4">
    <name type="scientific">Fictibacillus terranigra</name>
    <dbReference type="NCBI Taxonomy" id="3058424"/>
    <lineage>
        <taxon>Bacteria</taxon>
        <taxon>Bacillati</taxon>
        <taxon>Bacillota</taxon>
        <taxon>Bacilli</taxon>
        <taxon>Bacillales</taxon>
        <taxon>Fictibacillaceae</taxon>
        <taxon>Fictibacillus</taxon>
    </lineage>
</organism>
<evidence type="ECO:0000256" key="2">
    <source>
        <dbReference type="ARBA" id="ARBA00022801"/>
    </source>
</evidence>
<dbReference type="InterPro" id="IPR006684">
    <property type="entry name" value="YbgC/YbaW"/>
</dbReference>
<keyword evidence="4" id="KW-1185">Reference proteome</keyword>
<evidence type="ECO:0000313" key="3">
    <source>
        <dbReference type="EMBL" id="MDN4074036.1"/>
    </source>
</evidence>
<reference evidence="3" key="1">
    <citation type="submission" date="2023-06" db="EMBL/GenBank/DDBJ databases">
        <title>Draft Genome Sequences of Representative Paenibacillus Polymyxa, Bacillus cereus, Fictibacillus sp., and Brevibacillus agri Strains Isolated from Amazonian Dark Earth.</title>
        <authorList>
            <person name="Pellegrinetti T.A."/>
            <person name="Cunha I.C.M."/>
            <person name="Chaves M.G."/>
            <person name="Freitas A.S."/>
            <person name="Silva A.V.R."/>
            <person name="Tsai S.M."/>
            <person name="Mendes L.W."/>
        </authorList>
    </citation>
    <scope>NUCLEOTIDE SEQUENCE</scope>
    <source>
        <strain evidence="3">CENA-BCM004</strain>
    </source>
</reference>
<protein>
    <submittedName>
        <fullName evidence="3">Thioesterase family protein</fullName>
        <ecNumber evidence="3">3.1.2.-</ecNumber>
    </submittedName>
</protein>
<dbReference type="CDD" id="cd00586">
    <property type="entry name" value="4HBT"/>
    <property type="match status" value="1"/>
</dbReference>
<comment type="caution">
    <text evidence="3">The sequence shown here is derived from an EMBL/GenBank/DDBJ whole genome shotgun (WGS) entry which is preliminary data.</text>
</comment>
<gene>
    <name evidence="3" type="ORF">QYF49_13585</name>
</gene>
<comment type="similarity">
    <text evidence="1">Belongs to the 4-hydroxybenzoyl-CoA thioesterase family.</text>
</comment>
<dbReference type="InterPro" id="IPR029069">
    <property type="entry name" value="HotDog_dom_sf"/>
</dbReference>
<dbReference type="NCBIfam" id="TIGR00051">
    <property type="entry name" value="YbgC/FadM family acyl-CoA thioesterase"/>
    <property type="match status" value="1"/>
</dbReference>
<evidence type="ECO:0000256" key="1">
    <source>
        <dbReference type="ARBA" id="ARBA00005953"/>
    </source>
</evidence>
<sequence length="141" mass="16539">MYIATAEIQLTYADTDMMGIIYHGNYVKFLELGRSALIAEAGFDYLEMEQLGYYAPVYNLEITYKKPIRFGERVFVKTWIEENKRSRTVYGFEIVKGIENVETCAIGTTTHIVVHGKNFRPVPFNKAFPEWFQKYEEIKKR</sequence>
<dbReference type="RefSeq" id="WP_290400114.1">
    <property type="nucleotide sequence ID" value="NZ_JAUHLN010000002.1"/>
</dbReference>
<dbReference type="Proteomes" id="UP001168694">
    <property type="component" value="Unassembled WGS sequence"/>
</dbReference>
<proteinExistence type="inferred from homology"/>
<dbReference type="EC" id="3.1.2.-" evidence="3"/>
<name>A0ABT8E7Z7_9BACL</name>
<dbReference type="SUPFAM" id="SSF54637">
    <property type="entry name" value="Thioesterase/thiol ester dehydrase-isomerase"/>
    <property type="match status" value="1"/>
</dbReference>
<dbReference type="PANTHER" id="PTHR31793:SF27">
    <property type="entry name" value="NOVEL THIOESTERASE SUPERFAMILY DOMAIN AND SAPOSIN A-TYPE DOMAIN CONTAINING PROTEIN (0610012H03RIK)"/>
    <property type="match status" value="1"/>
</dbReference>
<dbReference type="PIRSF" id="PIRSF003230">
    <property type="entry name" value="YbgC"/>
    <property type="match status" value="1"/>
</dbReference>
<dbReference type="Pfam" id="PF13279">
    <property type="entry name" value="4HBT_2"/>
    <property type="match status" value="1"/>
</dbReference>
<dbReference type="PANTHER" id="PTHR31793">
    <property type="entry name" value="4-HYDROXYBENZOYL-COA THIOESTERASE FAMILY MEMBER"/>
    <property type="match status" value="1"/>
</dbReference>
<dbReference type="EMBL" id="JAUHLN010000002">
    <property type="protein sequence ID" value="MDN4074036.1"/>
    <property type="molecule type" value="Genomic_DNA"/>
</dbReference>
<dbReference type="InterPro" id="IPR050563">
    <property type="entry name" value="4-hydroxybenzoyl-CoA_TE"/>
</dbReference>
<keyword evidence="2 3" id="KW-0378">Hydrolase</keyword>
<evidence type="ECO:0000313" key="4">
    <source>
        <dbReference type="Proteomes" id="UP001168694"/>
    </source>
</evidence>
<accession>A0ABT8E7Z7</accession>
<dbReference type="Gene3D" id="3.10.129.10">
    <property type="entry name" value="Hotdog Thioesterase"/>
    <property type="match status" value="1"/>
</dbReference>
<dbReference type="GO" id="GO:0016787">
    <property type="term" value="F:hydrolase activity"/>
    <property type="evidence" value="ECO:0007669"/>
    <property type="project" value="UniProtKB-KW"/>
</dbReference>